<organism evidence="1 2">
    <name type="scientific">Citrus x changshan-huyou</name>
    <dbReference type="NCBI Taxonomy" id="2935761"/>
    <lineage>
        <taxon>Eukaryota</taxon>
        <taxon>Viridiplantae</taxon>
        <taxon>Streptophyta</taxon>
        <taxon>Embryophyta</taxon>
        <taxon>Tracheophyta</taxon>
        <taxon>Spermatophyta</taxon>
        <taxon>Magnoliopsida</taxon>
        <taxon>eudicotyledons</taxon>
        <taxon>Gunneridae</taxon>
        <taxon>Pentapetalae</taxon>
        <taxon>rosids</taxon>
        <taxon>malvids</taxon>
        <taxon>Sapindales</taxon>
        <taxon>Rutaceae</taxon>
        <taxon>Aurantioideae</taxon>
        <taxon>Citrus</taxon>
    </lineage>
</organism>
<reference evidence="1 2" key="1">
    <citation type="submission" date="2024-05" db="EMBL/GenBank/DDBJ databases">
        <title>Haplotype-resolved chromosome-level genome assembly of Huyou (Citrus changshanensis).</title>
        <authorList>
            <person name="Miao C."/>
            <person name="Chen W."/>
            <person name="Wu Y."/>
            <person name="Wang L."/>
            <person name="Zhao S."/>
            <person name="Grierson D."/>
            <person name="Xu C."/>
            <person name="Chen K."/>
        </authorList>
    </citation>
    <scope>NUCLEOTIDE SEQUENCE [LARGE SCALE GENOMIC DNA]</scope>
    <source>
        <strain evidence="1">01-14</strain>
        <tissue evidence="1">Leaf</tissue>
    </source>
</reference>
<name>A0AAP0LV68_9ROSI</name>
<proteinExistence type="predicted"/>
<protein>
    <submittedName>
        <fullName evidence="1">Uncharacterized protein</fullName>
    </submittedName>
</protein>
<comment type="caution">
    <text evidence="1">The sequence shown here is derived from an EMBL/GenBank/DDBJ whole genome shotgun (WGS) entry which is preliminary data.</text>
</comment>
<keyword evidence="2" id="KW-1185">Reference proteome</keyword>
<accession>A0AAP0LV68</accession>
<evidence type="ECO:0000313" key="1">
    <source>
        <dbReference type="EMBL" id="KAK9188003.1"/>
    </source>
</evidence>
<dbReference type="AlphaFoldDB" id="A0AAP0LV68"/>
<dbReference type="Proteomes" id="UP001428341">
    <property type="component" value="Unassembled WGS sequence"/>
</dbReference>
<sequence length="85" mass="9671">MGQQVSRKKGDWKELEFKEYNFNAKAQPADPLLKDSLRHFIEHVVHFHKSPLCSEVLNALTQLSLLQELVSERSVTQNPGITGLV</sequence>
<evidence type="ECO:0000313" key="2">
    <source>
        <dbReference type="Proteomes" id="UP001428341"/>
    </source>
</evidence>
<dbReference type="EMBL" id="JBCGBO010000007">
    <property type="protein sequence ID" value="KAK9188003.1"/>
    <property type="molecule type" value="Genomic_DNA"/>
</dbReference>
<gene>
    <name evidence="1" type="ORF">WN944_019402</name>
</gene>